<reference evidence="2 3" key="1">
    <citation type="submission" date="2021-04" db="EMBL/GenBank/DDBJ databases">
        <title>Nocardia tengchongensis.</title>
        <authorList>
            <person name="Zhuang k."/>
            <person name="Ran Y."/>
            <person name="Li W."/>
        </authorList>
    </citation>
    <scope>NUCLEOTIDE SEQUENCE [LARGE SCALE GENOMIC DNA]</scope>
    <source>
        <strain evidence="2 3">CFH S0057</strain>
    </source>
</reference>
<keyword evidence="3" id="KW-1185">Reference proteome</keyword>
<sequence>MFIGQIGSTAILAAGDSADSSGFSAGSLLIPAAGVVLLIVGLVLRNRSKTAPAASADSDKIPTEAPTSGLPKHTGTIVAVAGVLVLALGLVAGLTKSGTITTKDPELAVGNCVTATDYRGAQIGKIKPTACEDNAAVYELAASVKNGATCPDGKLRDAGYFVLTNGNNSLCFAPNVKVGSCYSMQPDVNQIAPIDCAAKNGTAITVQIGGRFDGTTDTNQCAMPAGATVTPQPARVVCWQPVTPAS</sequence>
<organism evidence="2 3">
    <name type="scientific">Nocardia tengchongensis</name>
    <dbReference type="NCBI Taxonomy" id="2055889"/>
    <lineage>
        <taxon>Bacteria</taxon>
        <taxon>Bacillati</taxon>
        <taxon>Actinomycetota</taxon>
        <taxon>Actinomycetes</taxon>
        <taxon>Mycobacteriales</taxon>
        <taxon>Nocardiaceae</taxon>
        <taxon>Nocardia</taxon>
    </lineage>
</organism>
<evidence type="ECO:0000313" key="3">
    <source>
        <dbReference type="Proteomes" id="UP000683310"/>
    </source>
</evidence>
<name>A0ABX8CWC9_9NOCA</name>
<proteinExistence type="predicted"/>
<gene>
    <name evidence="2" type="ORF">KHQ06_16240</name>
</gene>
<dbReference type="Proteomes" id="UP000683310">
    <property type="component" value="Chromosome"/>
</dbReference>
<evidence type="ECO:0008006" key="4">
    <source>
        <dbReference type="Google" id="ProtNLM"/>
    </source>
</evidence>
<evidence type="ECO:0000313" key="2">
    <source>
        <dbReference type="EMBL" id="QVI24182.1"/>
    </source>
</evidence>
<feature type="transmembrane region" description="Helical" evidence="1">
    <location>
        <begin position="77"/>
        <end position="95"/>
    </location>
</feature>
<keyword evidence="1" id="KW-0472">Membrane</keyword>
<keyword evidence="1" id="KW-0812">Transmembrane</keyword>
<accession>A0ABX8CWC9</accession>
<feature type="transmembrane region" description="Helical" evidence="1">
    <location>
        <begin position="23"/>
        <end position="44"/>
    </location>
</feature>
<dbReference type="EMBL" id="CP074371">
    <property type="protein sequence ID" value="QVI24182.1"/>
    <property type="molecule type" value="Genomic_DNA"/>
</dbReference>
<protein>
    <recommendedName>
        <fullName evidence="4">LPXTG-motif cell wall-anchored protein</fullName>
    </recommendedName>
</protein>
<evidence type="ECO:0000256" key="1">
    <source>
        <dbReference type="SAM" id="Phobius"/>
    </source>
</evidence>
<keyword evidence="1" id="KW-1133">Transmembrane helix</keyword>